<feature type="compositionally biased region" description="Polar residues" evidence="2">
    <location>
        <begin position="82"/>
        <end position="91"/>
    </location>
</feature>
<protein>
    <submittedName>
        <fullName evidence="4">WSC domain-containing protein 1</fullName>
    </submittedName>
</protein>
<feature type="compositionally biased region" description="Basic and acidic residues" evidence="2">
    <location>
        <begin position="95"/>
        <end position="112"/>
    </location>
</feature>
<dbReference type="InterPro" id="IPR027417">
    <property type="entry name" value="P-loop_NTPase"/>
</dbReference>
<feature type="region of interest" description="Disordered" evidence="2">
    <location>
        <begin position="190"/>
        <end position="218"/>
    </location>
</feature>
<dbReference type="Proteomes" id="UP001381693">
    <property type="component" value="Unassembled WGS sequence"/>
</dbReference>
<sequence>MAIPRAYVKVTRRYLLSTLFSLTLLFAVSSYLNHHSLHVPSSSSSYSSLFFVPVQSPRDNDLIIKNTYHHGKTETYVKNASYMHNESVNKPNRNKKTEKDYGRSRKREDMRATDKQIEIGEDDITKTVMILNTEIQIRANTDSVHESKTKSMSEIGKMKHGTKLDNNTQKQSGSLKETGLISSVIKGKQFGSTNEQKSSIYENHPGRQTSGPFASETNSSWTRKPISVYKYRYKDIINPSRKSKYSWQNDIDCNKFKVHFANNGALPIRALASYPGSGNTWTRRLLEDASGIFTGSIYSDQQLFVNGYYGELEPWTSGTTIAQKTHDCGFTHVQAFNKSVILLLRNPYRAILSFHNYLFAGHTGFAPMSNYRRKDWSKFVHLQVKSWLEMAINWTTQSNPRSLTVLHYEYLQENPVPYLEHTLRNLGIEPDPERMQCLQKAHSYKTFKRKEEFVPEKLEMFSTNDKDKIDRAIRYIDYLLRKRGQQSLPVHLYEFYNGTAATHVTKVHCNDDETSAQCDHRVDMMNTIRKRDPYYDEERHKRRRHRDRRETA</sequence>
<evidence type="ECO:0000256" key="2">
    <source>
        <dbReference type="SAM" id="MobiDB-lite"/>
    </source>
</evidence>
<evidence type="ECO:0000313" key="5">
    <source>
        <dbReference type="Proteomes" id="UP001381693"/>
    </source>
</evidence>
<dbReference type="PANTHER" id="PTHR45964">
    <property type="entry name" value="WSCD FAMILY MEMBER CG9164"/>
    <property type="match status" value="1"/>
</dbReference>
<dbReference type="Gene3D" id="3.40.50.300">
    <property type="entry name" value="P-loop containing nucleotide triphosphate hydrolases"/>
    <property type="match status" value="1"/>
</dbReference>
<feature type="region of interest" description="Disordered" evidence="2">
    <location>
        <begin position="82"/>
        <end position="112"/>
    </location>
</feature>
<name>A0AAN8XDQ3_HALRR</name>
<dbReference type="EMBL" id="JAXCGZ010009456">
    <property type="protein sequence ID" value="KAK7077210.1"/>
    <property type="molecule type" value="Genomic_DNA"/>
</dbReference>
<feature type="region of interest" description="Disordered" evidence="2">
    <location>
        <begin position="532"/>
        <end position="552"/>
    </location>
</feature>
<dbReference type="PANTHER" id="PTHR45964:SF9">
    <property type="entry name" value="SULFOTRANSFERASE"/>
    <property type="match status" value="1"/>
</dbReference>
<evidence type="ECO:0000313" key="4">
    <source>
        <dbReference type="EMBL" id="KAK7077210.1"/>
    </source>
</evidence>
<proteinExistence type="inferred from homology"/>
<reference evidence="4 5" key="1">
    <citation type="submission" date="2023-11" db="EMBL/GenBank/DDBJ databases">
        <title>Halocaridina rubra genome assembly.</title>
        <authorList>
            <person name="Smith C."/>
        </authorList>
    </citation>
    <scope>NUCLEOTIDE SEQUENCE [LARGE SCALE GENOMIC DNA]</scope>
    <source>
        <strain evidence="4">EP-1</strain>
        <tissue evidence="4">Whole</tissue>
    </source>
</reference>
<dbReference type="InterPro" id="IPR000863">
    <property type="entry name" value="Sulfotransferase_dom"/>
</dbReference>
<dbReference type="AlphaFoldDB" id="A0AAN8XDQ3"/>
<gene>
    <name evidence="4" type="primary">WSCD1_1</name>
    <name evidence="4" type="ORF">SK128_007104</name>
</gene>
<evidence type="ECO:0000259" key="3">
    <source>
        <dbReference type="Pfam" id="PF00685"/>
    </source>
</evidence>
<comment type="caution">
    <text evidence="4">The sequence shown here is derived from an EMBL/GenBank/DDBJ whole genome shotgun (WGS) entry which is preliminary data.</text>
</comment>
<feature type="domain" description="Sulfotransferase" evidence="3">
    <location>
        <begin position="271"/>
        <end position="451"/>
    </location>
</feature>
<feature type="compositionally biased region" description="Basic residues" evidence="2">
    <location>
        <begin position="540"/>
        <end position="552"/>
    </location>
</feature>
<dbReference type="SUPFAM" id="SSF52540">
    <property type="entry name" value="P-loop containing nucleoside triphosphate hydrolases"/>
    <property type="match status" value="1"/>
</dbReference>
<evidence type="ECO:0000256" key="1">
    <source>
        <dbReference type="ARBA" id="ARBA00010236"/>
    </source>
</evidence>
<dbReference type="GO" id="GO:0008146">
    <property type="term" value="F:sulfotransferase activity"/>
    <property type="evidence" value="ECO:0007669"/>
    <property type="project" value="InterPro"/>
</dbReference>
<keyword evidence="5" id="KW-1185">Reference proteome</keyword>
<accession>A0AAN8XDQ3</accession>
<dbReference type="InterPro" id="IPR051589">
    <property type="entry name" value="Sialate-O-sulfotransferase"/>
</dbReference>
<comment type="similarity">
    <text evidence="1">Belongs to the WSCD family.</text>
</comment>
<organism evidence="4 5">
    <name type="scientific">Halocaridina rubra</name>
    <name type="common">Hawaiian red shrimp</name>
    <dbReference type="NCBI Taxonomy" id="373956"/>
    <lineage>
        <taxon>Eukaryota</taxon>
        <taxon>Metazoa</taxon>
        <taxon>Ecdysozoa</taxon>
        <taxon>Arthropoda</taxon>
        <taxon>Crustacea</taxon>
        <taxon>Multicrustacea</taxon>
        <taxon>Malacostraca</taxon>
        <taxon>Eumalacostraca</taxon>
        <taxon>Eucarida</taxon>
        <taxon>Decapoda</taxon>
        <taxon>Pleocyemata</taxon>
        <taxon>Caridea</taxon>
        <taxon>Atyoidea</taxon>
        <taxon>Atyidae</taxon>
        <taxon>Halocaridina</taxon>
    </lineage>
</organism>
<dbReference type="Pfam" id="PF00685">
    <property type="entry name" value="Sulfotransfer_1"/>
    <property type="match status" value="1"/>
</dbReference>